<gene>
    <name evidence="7" type="ORF">PYK22_02765</name>
</gene>
<evidence type="ECO:0000256" key="1">
    <source>
        <dbReference type="ARBA" id="ARBA00004141"/>
    </source>
</evidence>
<keyword evidence="3 6" id="KW-0812">Transmembrane</keyword>
<proteinExistence type="inferred from homology"/>
<reference evidence="7 8" key="1">
    <citation type="submission" date="2013-12" db="EMBL/GenBank/DDBJ databases">
        <authorList>
            <person name="Stott M."/>
        </authorList>
    </citation>
    <scope>NUCLEOTIDE SEQUENCE [LARGE SCALE GENOMIC DNA]</scope>
    <source>
        <strain evidence="7 8">K22</strain>
    </source>
</reference>
<accession>A0A0B6X162</accession>
<comment type="similarity">
    <text evidence="2">Belongs to the TspO/BZRP family.</text>
</comment>
<evidence type="ECO:0000256" key="3">
    <source>
        <dbReference type="ARBA" id="ARBA00022692"/>
    </source>
</evidence>
<dbReference type="STRING" id="454194.PYK22_02765"/>
<keyword evidence="8" id="KW-1185">Reference proteome</keyword>
<reference evidence="7 8" key="2">
    <citation type="submission" date="2015-01" db="EMBL/GenBank/DDBJ databases">
        <title>Complete genome sequence of Pyrinomonas methylaliphatogenes type strain K22T.</title>
        <authorList>
            <person name="Lee K.C.Y."/>
            <person name="Power J.F."/>
            <person name="Dunfield P.F."/>
            <person name="Morgan X.C."/>
            <person name="Huttenhower C."/>
            <person name="Stott M.B."/>
        </authorList>
    </citation>
    <scope>NUCLEOTIDE SEQUENCE [LARGE SCALE GENOMIC DNA]</scope>
    <source>
        <strain evidence="7 8">K22</strain>
    </source>
</reference>
<feature type="transmembrane region" description="Helical" evidence="6">
    <location>
        <begin position="135"/>
        <end position="155"/>
    </location>
</feature>
<evidence type="ECO:0000256" key="2">
    <source>
        <dbReference type="ARBA" id="ARBA00007524"/>
    </source>
</evidence>
<organism evidence="7 8">
    <name type="scientific">Pyrinomonas methylaliphatogenes</name>
    <dbReference type="NCBI Taxonomy" id="454194"/>
    <lineage>
        <taxon>Bacteria</taxon>
        <taxon>Pseudomonadati</taxon>
        <taxon>Acidobacteriota</taxon>
        <taxon>Blastocatellia</taxon>
        <taxon>Blastocatellales</taxon>
        <taxon>Pyrinomonadaceae</taxon>
        <taxon>Pyrinomonas</taxon>
    </lineage>
</organism>
<feature type="transmembrane region" description="Helical" evidence="6">
    <location>
        <begin position="53"/>
        <end position="72"/>
    </location>
</feature>
<feature type="transmembrane region" description="Helical" evidence="6">
    <location>
        <begin position="107"/>
        <end position="126"/>
    </location>
</feature>
<dbReference type="InterPro" id="IPR004307">
    <property type="entry name" value="TspO_MBR"/>
</dbReference>
<dbReference type="InterPro" id="IPR038330">
    <property type="entry name" value="TspO/MBR-related_sf"/>
</dbReference>
<dbReference type="Gene3D" id="1.20.1260.100">
    <property type="entry name" value="TspO/MBR protein"/>
    <property type="match status" value="1"/>
</dbReference>
<evidence type="ECO:0000256" key="4">
    <source>
        <dbReference type="ARBA" id="ARBA00022989"/>
    </source>
</evidence>
<keyword evidence="4 6" id="KW-1133">Transmembrane helix</keyword>
<name>A0A0B6X162_9BACT</name>
<dbReference type="AlphaFoldDB" id="A0A0B6X162"/>
<dbReference type="EMBL" id="CBXV010000008">
    <property type="protein sequence ID" value="CDM66732.1"/>
    <property type="molecule type" value="Genomic_DNA"/>
</dbReference>
<dbReference type="RefSeq" id="WP_157770892.1">
    <property type="nucleotide sequence ID" value="NZ_CBXV010000008.1"/>
</dbReference>
<feature type="transmembrane region" description="Helical" evidence="6">
    <location>
        <begin position="84"/>
        <end position="101"/>
    </location>
</feature>
<evidence type="ECO:0000313" key="8">
    <source>
        <dbReference type="Proteomes" id="UP000031518"/>
    </source>
</evidence>
<dbReference type="GO" id="GO:0016020">
    <property type="term" value="C:membrane"/>
    <property type="evidence" value="ECO:0007669"/>
    <property type="project" value="UniProtKB-SubCell"/>
</dbReference>
<evidence type="ECO:0000256" key="5">
    <source>
        <dbReference type="ARBA" id="ARBA00023136"/>
    </source>
</evidence>
<dbReference type="CDD" id="cd15904">
    <property type="entry name" value="TSPO_MBR"/>
    <property type="match status" value="1"/>
</dbReference>
<evidence type="ECO:0000256" key="6">
    <source>
        <dbReference type="SAM" id="Phobius"/>
    </source>
</evidence>
<comment type="subcellular location">
    <subcellularLocation>
        <location evidence="1">Membrane</location>
        <topology evidence="1">Multi-pass membrane protein</topology>
    </subcellularLocation>
</comment>
<sequence length="161" mass="17860">MLDVLNRPNRGSLIANLCVALASVLLMNALIFGFGWNIPSDQMRRVWFEPPDYVVGAVWVALFALMAFARWQLNGTTTGQARRARFWITFLLVSCLLYPLYSLAIGSVIGGLIGNLWTIALAAFTISRVWRVSPIAAYCIAPVIVWVTFATFITLGELGYL</sequence>
<dbReference type="Pfam" id="PF03073">
    <property type="entry name" value="TspO_MBR"/>
    <property type="match status" value="1"/>
</dbReference>
<dbReference type="OrthoDB" id="823680at2"/>
<protein>
    <submittedName>
        <fullName evidence="7">TspO and MBR related proteins</fullName>
    </submittedName>
</protein>
<keyword evidence="5 6" id="KW-0472">Membrane</keyword>
<evidence type="ECO:0000313" key="7">
    <source>
        <dbReference type="EMBL" id="CDM66732.1"/>
    </source>
</evidence>
<feature type="transmembrane region" description="Helical" evidence="6">
    <location>
        <begin position="12"/>
        <end position="33"/>
    </location>
</feature>
<dbReference type="Proteomes" id="UP000031518">
    <property type="component" value="Unassembled WGS sequence"/>
</dbReference>